<dbReference type="PANTHER" id="PTHR11731:SF193">
    <property type="entry name" value="DIPEPTIDYL PEPTIDASE 9"/>
    <property type="match status" value="1"/>
</dbReference>
<evidence type="ECO:0000256" key="1">
    <source>
        <dbReference type="ARBA" id="ARBA00023180"/>
    </source>
</evidence>
<evidence type="ECO:0000313" key="4">
    <source>
        <dbReference type="EMBL" id="HHM01456.1"/>
    </source>
</evidence>
<dbReference type="Gene3D" id="3.40.50.1820">
    <property type="entry name" value="alpha/beta hydrolase"/>
    <property type="match status" value="1"/>
</dbReference>
<gene>
    <name evidence="4" type="ORF">ENJ15_00470</name>
</gene>
<dbReference type="GO" id="GO:0008239">
    <property type="term" value="F:dipeptidyl-peptidase activity"/>
    <property type="evidence" value="ECO:0007669"/>
    <property type="project" value="TreeGrafter"/>
</dbReference>
<dbReference type="InterPro" id="IPR029058">
    <property type="entry name" value="AB_hydrolase_fold"/>
</dbReference>
<dbReference type="GO" id="GO:0006508">
    <property type="term" value="P:proteolysis"/>
    <property type="evidence" value="ECO:0007669"/>
    <property type="project" value="InterPro"/>
</dbReference>
<dbReference type="GO" id="GO:0008236">
    <property type="term" value="F:serine-type peptidase activity"/>
    <property type="evidence" value="ECO:0007669"/>
    <property type="project" value="InterPro"/>
</dbReference>
<evidence type="ECO:0000259" key="2">
    <source>
        <dbReference type="Pfam" id="PF00326"/>
    </source>
</evidence>
<dbReference type="InterPro" id="IPR001375">
    <property type="entry name" value="Peptidase_S9_cat"/>
</dbReference>
<dbReference type="InterPro" id="IPR002469">
    <property type="entry name" value="Peptidase_S9B_N"/>
</dbReference>
<feature type="domain" description="Peptidase S9 prolyl oligopeptidase catalytic" evidence="2">
    <location>
        <begin position="527"/>
        <end position="722"/>
    </location>
</feature>
<keyword evidence="1" id="KW-0325">Glycoprotein</keyword>
<reference evidence="4" key="1">
    <citation type="journal article" date="2020" name="mSystems">
        <title>Genome- and Community-Level Interaction Insights into Carbon Utilization and Element Cycling Functions of Hydrothermarchaeota in Hydrothermal Sediment.</title>
        <authorList>
            <person name="Zhou Z."/>
            <person name="Liu Y."/>
            <person name="Xu W."/>
            <person name="Pan J."/>
            <person name="Luo Z.H."/>
            <person name="Li M."/>
        </authorList>
    </citation>
    <scope>NUCLEOTIDE SEQUENCE [LARGE SCALE GENOMIC DNA]</scope>
    <source>
        <strain evidence="4">HyVt-460</strain>
    </source>
</reference>
<sequence>MKYFIAIFLMFGALLPAKTPPAKKELSLETIFQSPAFSLDYISAVQWLPGNRGLTYLKSSSHNKKSIYLFDLKNKKERLLIDGAALIRPGEEKPLNFSSYQWIENGQKVLFKADVKRIWRHSTVARYFIYDLASATFHSLIKGDPYVSNAKISPDKKWVGYVKKNNIFAYNTESGQTIQLTHDGNADIINGAFDWVYEEEFAISDGWRWSPDSKRIAYWRLDQSPEPTFSWVDFEPLNGRVETIRYPKAGQHNARVKIGVVTLAGAKTQWMDIGEETDIYIPRLSWMNADILLIQRLNRHQNKMELLRALPADGTSEVLMVEEDSAWVDIHDNFFFVDDNHFIWTSERSGFNHIYLVDARNGNTQALTDGSWEVSDVYGANANHIYFRANRERSTEWNIYRLNRKTGDIRLIAPEAGVHSANFSPDYRFFIDNWSAADTPNRSLLKKEDGAKMAALVENDLNLEDYDFIFPEFGQFTTSDGIKLNTRTFLPANFDPAKKYPVVIYGYGGPASQIVVNRWGRTREVWFSWLAKEGYMVFTLDNRGTGARGKAFKNLAYGDLSKYAVKDHIEGAKYLATLPYVDKERIAIWGWSGGGYLTLNCMFRGAEYFKVGMAVAPVTDFRLYDTIWTERYMGLPGENKAGYDAANTLNYYRNLKGKLLIVHGTADDNVHFQNTMQLAKRLQRSALQFDLMVYPGLNHALNAPNSYLHLFTMMSNYLKKNL</sequence>
<dbReference type="PANTHER" id="PTHR11731">
    <property type="entry name" value="PROTEASE FAMILY S9B,C DIPEPTIDYL-PEPTIDASE IV-RELATED"/>
    <property type="match status" value="1"/>
</dbReference>
<dbReference type="Pfam" id="PF00930">
    <property type="entry name" value="DPPIV_N"/>
    <property type="match status" value="1"/>
</dbReference>
<dbReference type="Gene3D" id="2.140.10.30">
    <property type="entry name" value="Dipeptidylpeptidase IV, N-terminal domain"/>
    <property type="match status" value="1"/>
</dbReference>
<organism evidence="4">
    <name type="scientific">Caldithrix abyssi</name>
    <dbReference type="NCBI Taxonomy" id="187145"/>
    <lineage>
        <taxon>Bacteria</taxon>
        <taxon>Pseudomonadati</taxon>
        <taxon>Calditrichota</taxon>
        <taxon>Calditrichia</taxon>
        <taxon>Calditrichales</taxon>
        <taxon>Calditrichaceae</taxon>
        <taxon>Caldithrix</taxon>
    </lineage>
</organism>
<evidence type="ECO:0000259" key="3">
    <source>
        <dbReference type="Pfam" id="PF00930"/>
    </source>
</evidence>
<dbReference type="Pfam" id="PF00326">
    <property type="entry name" value="Peptidase_S9"/>
    <property type="match status" value="1"/>
</dbReference>
<feature type="domain" description="Dipeptidylpeptidase IV N-terminal" evidence="3">
    <location>
        <begin position="105"/>
        <end position="440"/>
    </location>
</feature>
<accession>A0A7V5RMU7</accession>
<proteinExistence type="predicted"/>
<dbReference type="Proteomes" id="UP000885771">
    <property type="component" value="Unassembled WGS sequence"/>
</dbReference>
<protein>
    <submittedName>
        <fullName evidence="4">S9 family peptidase</fullName>
    </submittedName>
</protein>
<dbReference type="EMBL" id="DRLI01000020">
    <property type="protein sequence ID" value="HHM01456.1"/>
    <property type="molecule type" value="Genomic_DNA"/>
</dbReference>
<dbReference type="InterPro" id="IPR050278">
    <property type="entry name" value="Serine_Prot_S9B/DPPIV"/>
</dbReference>
<dbReference type="SUPFAM" id="SSF82171">
    <property type="entry name" value="DPP6 N-terminal domain-like"/>
    <property type="match status" value="1"/>
</dbReference>
<dbReference type="FunFam" id="3.40.50.1820:FF:000003">
    <property type="entry name" value="Dipeptidyl peptidase 4"/>
    <property type="match status" value="1"/>
</dbReference>
<dbReference type="AlphaFoldDB" id="A0A7V5RMU7"/>
<comment type="caution">
    <text evidence="4">The sequence shown here is derived from an EMBL/GenBank/DDBJ whole genome shotgun (WGS) entry which is preliminary data.</text>
</comment>
<dbReference type="SUPFAM" id="SSF53474">
    <property type="entry name" value="alpha/beta-Hydrolases"/>
    <property type="match status" value="1"/>
</dbReference>
<name>A0A7V5RMU7_CALAY</name>